<protein>
    <submittedName>
        <fullName evidence="1">Uncharacterized protein</fullName>
    </submittedName>
</protein>
<organism evidence="1">
    <name type="scientific">viral metagenome</name>
    <dbReference type="NCBI Taxonomy" id="1070528"/>
    <lineage>
        <taxon>unclassified sequences</taxon>
        <taxon>metagenomes</taxon>
        <taxon>organismal metagenomes</taxon>
    </lineage>
</organism>
<accession>A0A6C0H5G1</accession>
<proteinExistence type="predicted"/>
<dbReference type="AlphaFoldDB" id="A0A6C0H5G1"/>
<sequence length="304" mass="35759">MLCLNKEELLNNVDLSELKQYMLYDIKTSNRTSKNLTYIESTNANESINESATDERKISNKFNNNRKQSVVVNLGVPRSHVQINYTKKLSKYNEPFKINNHKNFADKLFWVFYKIINNLSDVDLEHINSFKVMKEFKINSVEKLQNQKNILKNFKIQKGLVEDDLTNNEKINFKTFHALCVLYLVNVIVVRDNNTYCVLCTNNDEKVINLQNYKLLKISNVKMSPGFNNFDIELVNNITEEELQKILNSYYVIEDISKPLKAFSNYKLDDLVNIAEKLSINIYDEHTKKKKKQELYENIMQKLI</sequence>
<dbReference type="EMBL" id="MN739865">
    <property type="protein sequence ID" value="QHT75253.1"/>
    <property type="molecule type" value="Genomic_DNA"/>
</dbReference>
<evidence type="ECO:0000313" key="1">
    <source>
        <dbReference type="EMBL" id="QHT75253.1"/>
    </source>
</evidence>
<name>A0A6C0H5G1_9ZZZZ</name>
<reference evidence="1" key="1">
    <citation type="journal article" date="2020" name="Nature">
        <title>Giant virus diversity and host interactions through global metagenomics.</title>
        <authorList>
            <person name="Schulz F."/>
            <person name="Roux S."/>
            <person name="Paez-Espino D."/>
            <person name="Jungbluth S."/>
            <person name="Walsh D.A."/>
            <person name="Denef V.J."/>
            <person name="McMahon K.D."/>
            <person name="Konstantinidis K.T."/>
            <person name="Eloe-Fadrosh E.A."/>
            <person name="Kyrpides N.C."/>
            <person name="Woyke T."/>
        </authorList>
    </citation>
    <scope>NUCLEOTIDE SEQUENCE</scope>
    <source>
        <strain evidence="1">GVMAG-M-3300023179-63</strain>
    </source>
</reference>